<dbReference type="RefSeq" id="WP_364447714.1">
    <property type="nucleotide sequence ID" value="NZ_JBFARM010000003.1"/>
</dbReference>
<protein>
    <submittedName>
        <fullName evidence="3">CPBP family intramembrane glutamic endopeptidase</fullName>
        <ecNumber evidence="3">3.4.-.-</ecNumber>
    </submittedName>
</protein>
<comment type="caution">
    <text evidence="3">The sequence shown here is derived from an EMBL/GenBank/DDBJ whole genome shotgun (WGS) entry which is preliminary data.</text>
</comment>
<sequence length="184" mass="18849">MAAGALPVLAAFATAVVVGAGTWMPMDASLLLTALPLAAVVLLLGQAFPEELLWRGHVFDSLSPRLSPRAVLVITSVAFGSLHLVSNGSGSTVGDKLLYALMATTLGFAAGAARVRGGGLWMAAGVHWGFHPALRSAPVKPESFGILLVLMAVGLTLAGAALLRGQGGLRPDRRQADLSSRSCV</sequence>
<evidence type="ECO:0000256" key="1">
    <source>
        <dbReference type="SAM" id="Phobius"/>
    </source>
</evidence>
<dbReference type="EMBL" id="JBFARM010000003">
    <property type="protein sequence ID" value="MEV4286096.1"/>
    <property type="molecule type" value="Genomic_DNA"/>
</dbReference>
<proteinExistence type="predicted"/>
<dbReference type="InterPro" id="IPR003675">
    <property type="entry name" value="Rce1/LyrA-like_dom"/>
</dbReference>
<keyword evidence="3" id="KW-0378">Hydrolase</keyword>
<feature type="transmembrane region" description="Helical" evidence="1">
    <location>
        <begin position="97"/>
        <end position="113"/>
    </location>
</feature>
<feature type="domain" description="CAAX prenyl protease 2/Lysostaphin resistance protein A-like" evidence="2">
    <location>
        <begin position="36"/>
        <end position="130"/>
    </location>
</feature>
<dbReference type="GO" id="GO:0016787">
    <property type="term" value="F:hydrolase activity"/>
    <property type="evidence" value="ECO:0007669"/>
    <property type="project" value="UniProtKB-KW"/>
</dbReference>
<gene>
    <name evidence="3" type="ORF">AB0K40_11390</name>
</gene>
<dbReference type="Proteomes" id="UP001552427">
    <property type="component" value="Unassembled WGS sequence"/>
</dbReference>
<feature type="transmembrane region" description="Helical" evidence="1">
    <location>
        <begin position="29"/>
        <end position="45"/>
    </location>
</feature>
<evidence type="ECO:0000313" key="4">
    <source>
        <dbReference type="Proteomes" id="UP001552427"/>
    </source>
</evidence>
<dbReference type="EC" id="3.4.-.-" evidence="3"/>
<feature type="transmembrane region" description="Helical" evidence="1">
    <location>
        <begin position="66"/>
        <end position="85"/>
    </location>
</feature>
<accession>A0ABV3H0M4</accession>
<reference evidence="3 4" key="1">
    <citation type="submission" date="2024-06" db="EMBL/GenBank/DDBJ databases">
        <title>The Natural Products Discovery Center: Release of the First 8490 Sequenced Strains for Exploring Actinobacteria Biosynthetic Diversity.</title>
        <authorList>
            <person name="Kalkreuter E."/>
            <person name="Kautsar S.A."/>
            <person name="Yang D."/>
            <person name="Bader C.D."/>
            <person name="Teijaro C.N."/>
            <person name="Fluegel L."/>
            <person name="Davis C.M."/>
            <person name="Simpson J.R."/>
            <person name="Lauterbach L."/>
            <person name="Steele A.D."/>
            <person name="Gui C."/>
            <person name="Meng S."/>
            <person name="Li G."/>
            <person name="Viehrig K."/>
            <person name="Ye F."/>
            <person name="Su P."/>
            <person name="Kiefer A.F."/>
            <person name="Nichols A."/>
            <person name="Cepeda A.J."/>
            <person name="Yan W."/>
            <person name="Fan B."/>
            <person name="Jiang Y."/>
            <person name="Adhikari A."/>
            <person name="Zheng C.-J."/>
            <person name="Schuster L."/>
            <person name="Cowan T.M."/>
            <person name="Smanski M.J."/>
            <person name="Chevrette M.G."/>
            <person name="De Carvalho L.P.S."/>
            <person name="Shen B."/>
        </authorList>
    </citation>
    <scope>NUCLEOTIDE SEQUENCE [LARGE SCALE GENOMIC DNA]</scope>
    <source>
        <strain evidence="3 4">NPDC049574</strain>
    </source>
</reference>
<keyword evidence="1" id="KW-1133">Transmembrane helix</keyword>
<organism evidence="3 4">
    <name type="scientific">Nonomuraea bangladeshensis</name>
    <dbReference type="NCBI Taxonomy" id="404385"/>
    <lineage>
        <taxon>Bacteria</taxon>
        <taxon>Bacillati</taxon>
        <taxon>Actinomycetota</taxon>
        <taxon>Actinomycetes</taxon>
        <taxon>Streptosporangiales</taxon>
        <taxon>Streptosporangiaceae</taxon>
        <taxon>Nonomuraea</taxon>
    </lineage>
</organism>
<evidence type="ECO:0000259" key="2">
    <source>
        <dbReference type="Pfam" id="PF02517"/>
    </source>
</evidence>
<name>A0ABV3H0M4_9ACTN</name>
<keyword evidence="1" id="KW-0812">Transmembrane</keyword>
<keyword evidence="4" id="KW-1185">Reference proteome</keyword>
<keyword evidence="1" id="KW-0472">Membrane</keyword>
<feature type="transmembrane region" description="Helical" evidence="1">
    <location>
        <begin position="144"/>
        <end position="163"/>
    </location>
</feature>
<dbReference type="Pfam" id="PF02517">
    <property type="entry name" value="Rce1-like"/>
    <property type="match status" value="1"/>
</dbReference>
<evidence type="ECO:0000313" key="3">
    <source>
        <dbReference type="EMBL" id="MEV4286096.1"/>
    </source>
</evidence>